<reference evidence="2 3" key="1">
    <citation type="journal article" date="2014" name="BMC Genomics">
        <title>Comparative genome sequencing reveals chemotype-specific gene clusters in the toxigenic black mold Stachybotrys.</title>
        <authorList>
            <person name="Semeiks J."/>
            <person name="Borek D."/>
            <person name="Otwinowski Z."/>
            <person name="Grishin N.V."/>
        </authorList>
    </citation>
    <scope>NUCLEOTIDE SEQUENCE [LARGE SCALE GENOMIC DNA]</scope>
    <source>
        <strain evidence="3">CBS 109288 / IBT 7711</strain>
    </source>
</reference>
<sequence length="390" mass="44513">MPTTERLQDEADKIKRAVERNVDTNKLKEKLDVSHFDANAVLRGMQLTLVGAQRALQNPNIFTTDHYRQAAIAVAAGLGIRVLVSIPVIGVRVLLWFLSFFISLDSVTWDDSIVEGLNFIEEYVLQVPFFLMALMRYLVPTLDNLFMQSLEWVDRTYVQKHKADNPEKLRDMYYPNLKMYRVTDGSTQSESTAQALSMFFYRFARKGGISLLVFGLSYLPYVGRFVLPAASFYTFNKAAGLGPAAVVFGTGIFMPRKYLVIFIQSYFASRSLMRELLEPYFARIRFTKEQKRNWFHSREGVLFGFGLGFYILIRVPLVGVLIYGIAEASTAYLITKITDPPPSPQEMETFAASQQVWRNKHEFLSLELVNLDKIHHHQSSKANASVSHID</sequence>
<feature type="transmembrane region" description="Helical" evidence="1">
    <location>
        <begin position="123"/>
        <end position="139"/>
    </location>
</feature>
<keyword evidence="1" id="KW-1133">Transmembrane helix</keyword>
<dbReference type="HOGENOM" id="CLU_045443_0_0_1"/>
<protein>
    <recommendedName>
        <fullName evidence="4">Transmembrane protein UsgS</fullName>
    </recommendedName>
</protein>
<feature type="transmembrane region" description="Helical" evidence="1">
    <location>
        <begin position="233"/>
        <end position="254"/>
    </location>
</feature>
<evidence type="ECO:0008006" key="4">
    <source>
        <dbReference type="Google" id="ProtNLM"/>
    </source>
</evidence>
<organism evidence="2 3">
    <name type="scientific">Stachybotrys chartarum (strain CBS 109288 / IBT 7711)</name>
    <name type="common">Toxic black mold</name>
    <name type="synonym">Stilbospora chartarum</name>
    <dbReference type="NCBI Taxonomy" id="1280523"/>
    <lineage>
        <taxon>Eukaryota</taxon>
        <taxon>Fungi</taxon>
        <taxon>Dikarya</taxon>
        <taxon>Ascomycota</taxon>
        <taxon>Pezizomycotina</taxon>
        <taxon>Sordariomycetes</taxon>
        <taxon>Hypocreomycetidae</taxon>
        <taxon>Hypocreales</taxon>
        <taxon>Stachybotryaceae</taxon>
        <taxon>Stachybotrys</taxon>
    </lineage>
</organism>
<evidence type="ECO:0000256" key="1">
    <source>
        <dbReference type="SAM" id="Phobius"/>
    </source>
</evidence>
<keyword evidence="1" id="KW-0812">Transmembrane</keyword>
<keyword evidence="1" id="KW-0472">Membrane</keyword>
<dbReference type="EMBL" id="KL648728">
    <property type="protein sequence ID" value="KEY64775.1"/>
    <property type="molecule type" value="Genomic_DNA"/>
</dbReference>
<dbReference type="PANTHER" id="PTHR38421:SF1">
    <property type="entry name" value="TRANSMEMBRANE PROTEIN"/>
    <property type="match status" value="1"/>
</dbReference>
<dbReference type="Proteomes" id="UP000028045">
    <property type="component" value="Unassembled WGS sequence"/>
</dbReference>
<dbReference type="OrthoDB" id="10041630at2759"/>
<keyword evidence="3" id="KW-1185">Reference proteome</keyword>
<feature type="transmembrane region" description="Helical" evidence="1">
    <location>
        <begin position="78"/>
        <end position="103"/>
    </location>
</feature>
<evidence type="ECO:0000313" key="2">
    <source>
        <dbReference type="EMBL" id="KEY64775.1"/>
    </source>
</evidence>
<name>A0A084AHJ6_STACB</name>
<evidence type="ECO:0000313" key="3">
    <source>
        <dbReference type="Proteomes" id="UP000028045"/>
    </source>
</evidence>
<feature type="transmembrane region" description="Helical" evidence="1">
    <location>
        <begin position="208"/>
        <end position="227"/>
    </location>
</feature>
<accession>A0A084AHJ6</accession>
<dbReference type="AlphaFoldDB" id="A0A084AHJ6"/>
<feature type="transmembrane region" description="Helical" evidence="1">
    <location>
        <begin position="301"/>
        <end position="326"/>
    </location>
</feature>
<gene>
    <name evidence="2" type="ORF">S7711_05424</name>
</gene>
<proteinExistence type="predicted"/>
<dbReference type="PANTHER" id="PTHR38421">
    <property type="entry name" value="TRANSMEMBRANE PROTEIN USGS"/>
    <property type="match status" value="1"/>
</dbReference>